<evidence type="ECO:0000256" key="6">
    <source>
        <dbReference type="ARBA" id="ARBA00022801"/>
    </source>
</evidence>
<keyword evidence="1" id="KW-1003">Cell membrane</keyword>
<dbReference type="PANTHER" id="PTHR34990:SF1">
    <property type="entry name" value="UDP-2,3-DIACYLGLUCOSAMINE HYDROLASE"/>
    <property type="match status" value="1"/>
</dbReference>
<dbReference type="Pfam" id="PF00149">
    <property type="entry name" value="Metallophos"/>
    <property type="match status" value="1"/>
</dbReference>
<evidence type="ECO:0000313" key="11">
    <source>
        <dbReference type="EMBL" id="VAX13219.1"/>
    </source>
</evidence>
<dbReference type="InterPro" id="IPR043461">
    <property type="entry name" value="LpxH-like"/>
</dbReference>
<keyword evidence="8" id="KW-0472">Membrane</keyword>
<keyword evidence="9" id="KW-0464">Manganese</keyword>
<dbReference type="InterPro" id="IPR029052">
    <property type="entry name" value="Metallo-depent_PP-like"/>
</dbReference>
<dbReference type="NCBIfam" id="NF003743">
    <property type="entry name" value="PRK05340.1"/>
    <property type="match status" value="1"/>
</dbReference>
<dbReference type="EMBL" id="UOFZ01000106">
    <property type="protein sequence ID" value="VAX13219.1"/>
    <property type="molecule type" value="Genomic_DNA"/>
</dbReference>
<keyword evidence="5" id="KW-0479">Metal-binding</keyword>
<gene>
    <name evidence="11" type="ORF">MNBD_GAMMA24-1156</name>
</gene>
<dbReference type="NCBIfam" id="TIGR01854">
    <property type="entry name" value="lipid_A_lpxH"/>
    <property type="match status" value="1"/>
</dbReference>
<evidence type="ECO:0000256" key="4">
    <source>
        <dbReference type="ARBA" id="ARBA00022556"/>
    </source>
</evidence>
<keyword evidence="7" id="KW-0443">Lipid metabolism</keyword>
<evidence type="ECO:0000256" key="7">
    <source>
        <dbReference type="ARBA" id="ARBA00023098"/>
    </source>
</evidence>
<reference evidence="11" key="1">
    <citation type="submission" date="2018-06" db="EMBL/GenBank/DDBJ databases">
        <authorList>
            <person name="Zhirakovskaya E."/>
        </authorList>
    </citation>
    <scope>NUCLEOTIDE SEQUENCE</scope>
</reference>
<evidence type="ECO:0000256" key="3">
    <source>
        <dbReference type="ARBA" id="ARBA00022519"/>
    </source>
</evidence>
<dbReference type="GO" id="GO:0016020">
    <property type="term" value="C:membrane"/>
    <property type="evidence" value="ECO:0007669"/>
    <property type="project" value="GOC"/>
</dbReference>
<dbReference type="CDD" id="cd07398">
    <property type="entry name" value="MPP_YbbF-LpxH"/>
    <property type="match status" value="1"/>
</dbReference>
<dbReference type="HAMAP" id="MF_00575">
    <property type="entry name" value="LpxH"/>
    <property type="match status" value="1"/>
</dbReference>
<dbReference type="PANTHER" id="PTHR34990">
    <property type="entry name" value="UDP-2,3-DIACYLGLUCOSAMINE HYDROLASE-RELATED"/>
    <property type="match status" value="1"/>
</dbReference>
<evidence type="ECO:0000256" key="2">
    <source>
        <dbReference type="ARBA" id="ARBA00022516"/>
    </source>
</evidence>
<organism evidence="11">
    <name type="scientific">hydrothermal vent metagenome</name>
    <dbReference type="NCBI Taxonomy" id="652676"/>
    <lineage>
        <taxon>unclassified sequences</taxon>
        <taxon>metagenomes</taxon>
        <taxon>ecological metagenomes</taxon>
    </lineage>
</organism>
<evidence type="ECO:0000256" key="1">
    <source>
        <dbReference type="ARBA" id="ARBA00022475"/>
    </source>
</evidence>
<accession>A0A3B1B4G1</accession>
<dbReference type="SUPFAM" id="SSF56300">
    <property type="entry name" value="Metallo-dependent phosphatases"/>
    <property type="match status" value="1"/>
</dbReference>
<name>A0A3B1B4G1_9ZZZZ</name>
<dbReference type="GO" id="GO:0005737">
    <property type="term" value="C:cytoplasm"/>
    <property type="evidence" value="ECO:0007669"/>
    <property type="project" value="InterPro"/>
</dbReference>
<evidence type="ECO:0000256" key="8">
    <source>
        <dbReference type="ARBA" id="ARBA00023136"/>
    </source>
</evidence>
<proteinExistence type="inferred from homology"/>
<keyword evidence="2" id="KW-0444">Lipid biosynthesis</keyword>
<sequence length="245" mass="27679">MTSLFVSDLHLATDRPKTRALFLRFLETRARQADALYILGDLFEVWLGDDMILPDYQPVIQAMKALSHSGVALNLMHGNRDFFMGKRLAQLCGATLLDDPVVIELDGIASLLLHGDTLCIDDVDYMKFRSMVRNPQWQKEVLAKSPEQRLALARQFREISKTETGSKSEAIMDVNQTEVERMFSEYEVARLIHGHTHRPAIHDFEVDGQPVQRIVLGDWYTQGSVLVCEKGHCALETVYPSTSSG</sequence>
<dbReference type="EC" id="3.6.1.54" evidence="11"/>
<feature type="domain" description="Calcineurin-like phosphoesterase" evidence="10">
    <location>
        <begin position="1"/>
        <end position="199"/>
    </location>
</feature>
<evidence type="ECO:0000256" key="9">
    <source>
        <dbReference type="ARBA" id="ARBA00023211"/>
    </source>
</evidence>
<evidence type="ECO:0000256" key="5">
    <source>
        <dbReference type="ARBA" id="ARBA00022723"/>
    </source>
</evidence>
<dbReference type="InterPro" id="IPR010138">
    <property type="entry name" value="UDP-diacylglucosamine_Hdrlase"/>
</dbReference>
<dbReference type="GO" id="GO:0009245">
    <property type="term" value="P:lipid A biosynthetic process"/>
    <property type="evidence" value="ECO:0007669"/>
    <property type="project" value="UniProtKB-KW"/>
</dbReference>
<dbReference type="GO" id="GO:0046872">
    <property type="term" value="F:metal ion binding"/>
    <property type="evidence" value="ECO:0007669"/>
    <property type="project" value="UniProtKB-KW"/>
</dbReference>
<keyword evidence="6 11" id="KW-0378">Hydrolase</keyword>
<dbReference type="GO" id="GO:0008758">
    <property type="term" value="F:UDP-2,3-diacylglucosamine hydrolase activity"/>
    <property type="evidence" value="ECO:0007669"/>
    <property type="project" value="TreeGrafter"/>
</dbReference>
<dbReference type="Gene3D" id="3.60.21.10">
    <property type="match status" value="1"/>
</dbReference>
<keyword evidence="3" id="KW-0997">Cell inner membrane</keyword>
<dbReference type="InterPro" id="IPR004843">
    <property type="entry name" value="Calcineurin-like_PHP"/>
</dbReference>
<dbReference type="AlphaFoldDB" id="A0A3B1B4G1"/>
<protein>
    <submittedName>
        <fullName evidence="11">UDP-2,3-diacylglucosamine diphosphatase</fullName>
        <ecNumber evidence="11">3.6.1.54</ecNumber>
    </submittedName>
</protein>
<keyword evidence="4" id="KW-0441">Lipid A biosynthesis</keyword>
<evidence type="ECO:0000259" key="10">
    <source>
        <dbReference type="Pfam" id="PF00149"/>
    </source>
</evidence>